<evidence type="ECO:0000256" key="5">
    <source>
        <dbReference type="ARBA" id="ARBA00022989"/>
    </source>
</evidence>
<dbReference type="InterPro" id="IPR001320">
    <property type="entry name" value="Iontro_rcpt_C"/>
</dbReference>
<dbReference type="EMBL" id="VSRR010012219">
    <property type="protein sequence ID" value="MPC54251.1"/>
    <property type="molecule type" value="Genomic_DNA"/>
</dbReference>
<evidence type="ECO:0000256" key="2">
    <source>
        <dbReference type="ARBA" id="ARBA00008685"/>
    </source>
</evidence>
<dbReference type="PANTHER" id="PTHR42643">
    <property type="entry name" value="IONOTROPIC RECEPTOR 20A-RELATED"/>
    <property type="match status" value="1"/>
</dbReference>
<dbReference type="GO" id="GO:0005886">
    <property type="term" value="C:plasma membrane"/>
    <property type="evidence" value="ECO:0007669"/>
    <property type="project" value="UniProtKB-SubCell"/>
</dbReference>
<feature type="domain" description="Ionotropic glutamate receptor C-terminal" evidence="10">
    <location>
        <begin position="15"/>
        <end position="167"/>
    </location>
</feature>
<comment type="similarity">
    <text evidence="2">Belongs to the glutamate-gated ion channel (TC 1.A.10.1) family.</text>
</comment>
<dbReference type="PANTHER" id="PTHR42643:SF24">
    <property type="entry name" value="IONOTROPIC RECEPTOR 60A"/>
    <property type="match status" value="1"/>
</dbReference>
<keyword evidence="12" id="KW-1185">Reference proteome</keyword>
<keyword evidence="5 9" id="KW-1133">Transmembrane helix</keyword>
<keyword evidence="6 9" id="KW-0472">Membrane</keyword>
<evidence type="ECO:0000256" key="1">
    <source>
        <dbReference type="ARBA" id="ARBA00004651"/>
    </source>
</evidence>
<evidence type="ECO:0000313" key="11">
    <source>
        <dbReference type="EMBL" id="MPC54251.1"/>
    </source>
</evidence>
<organism evidence="11 12">
    <name type="scientific">Portunus trituberculatus</name>
    <name type="common">Swimming crab</name>
    <name type="synonym">Neptunus trituberculatus</name>
    <dbReference type="NCBI Taxonomy" id="210409"/>
    <lineage>
        <taxon>Eukaryota</taxon>
        <taxon>Metazoa</taxon>
        <taxon>Ecdysozoa</taxon>
        <taxon>Arthropoda</taxon>
        <taxon>Crustacea</taxon>
        <taxon>Multicrustacea</taxon>
        <taxon>Malacostraca</taxon>
        <taxon>Eumalacostraca</taxon>
        <taxon>Eucarida</taxon>
        <taxon>Decapoda</taxon>
        <taxon>Pleocyemata</taxon>
        <taxon>Brachyura</taxon>
        <taxon>Eubrachyura</taxon>
        <taxon>Portunoidea</taxon>
        <taxon>Portunidae</taxon>
        <taxon>Portuninae</taxon>
        <taxon>Portunus</taxon>
    </lineage>
</organism>
<dbReference type="Proteomes" id="UP000324222">
    <property type="component" value="Unassembled WGS sequence"/>
</dbReference>
<proteinExistence type="inferred from homology"/>
<dbReference type="GO" id="GO:0015276">
    <property type="term" value="F:ligand-gated monoatomic ion channel activity"/>
    <property type="evidence" value="ECO:0007669"/>
    <property type="project" value="InterPro"/>
</dbReference>
<evidence type="ECO:0000313" key="12">
    <source>
        <dbReference type="Proteomes" id="UP000324222"/>
    </source>
</evidence>
<keyword evidence="7 11" id="KW-0675">Receptor</keyword>
<protein>
    <submittedName>
        <fullName evidence="11">Glutamate receptor ionotropic, kainate 1</fullName>
    </submittedName>
</protein>
<evidence type="ECO:0000256" key="4">
    <source>
        <dbReference type="ARBA" id="ARBA00022692"/>
    </source>
</evidence>
<sequence length="188" mass="20939">MVVVVVEAVTMMILQVWMLALTSLIVIVVVMARLAATEMSLFSSSPRWGFSKATNWGLKVFTQEGSEDVPPFTATRLLAAVWLLASMVFMSSYGGILTAMLTVPRVTIPIDSLADLVAQDDLPWTVESSSMMYQYFQEAKDGARKKFFDGLLSTIQDCYSSRHDIASSQYAAICDKTTMKKAMSWDYR</sequence>
<comment type="subcellular location">
    <subcellularLocation>
        <location evidence="1">Cell membrane</location>
        <topology evidence="1">Multi-pass membrane protein</topology>
    </subcellularLocation>
</comment>
<accession>A0A5B7G2Y6</accession>
<dbReference type="Pfam" id="PF00060">
    <property type="entry name" value="Lig_chan"/>
    <property type="match status" value="1"/>
</dbReference>
<dbReference type="GO" id="GO:0050906">
    <property type="term" value="P:detection of stimulus involved in sensory perception"/>
    <property type="evidence" value="ECO:0007669"/>
    <property type="project" value="UniProtKB-ARBA"/>
</dbReference>
<reference evidence="11 12" key="1">
    <citation type="submission" date="2019-05" db="EMBL/GenBank/DDBJ databases">
        <title>Another draft genome of Portunus trituberculatus and its Hox gene families provides insights of decapod evolution.</title>
        <authorList>
            <person name="Jeong J.-H."/>
            <person name="Song I."/>
            <person name="Kim S."/>
            <person name="Choi T."/>
            <person name="Kim D."/>
            <person name="Ryu S."/>
            <person name="Kim W."/>
        </authorList>
    </citation>
    <scope>NUCLEOTIDE SEQUENCE [LARGE SCALE GENOMIC DNA]</scope>
    <source>
        <tissue evidence="11">Muscle</tissue>
    </source>
</reference>
<name>A0A5B7G2Y6_PORTR</name>
<dbReference type="InterPro" id="IPR052192">
    <property type="entry name" value="Insect_Ionotropic_Sensory_Rcpt"/>
</dbReference>
<feature type="transmembrane region" description="Helical" evidence="9">
    <location>
        <begin position="79"/>
        <end position="103"/>
    </location>
</feature>
<gene>
    <name evidence="11" type="primary">GRIK1_0</name>
    <name evidence="11" type="ORF">E2C01_048161</name>
</gene>
<evidence type="ECO:0000256" key="8">
    <source>
        <dbReference type="ARBA" id="ARBA00023180"/>
    </source>
</evidence>
<keyword evidence="8" id="KW-0325">Glycoprotein</keyword>
<evidence type="ECO:0000259" key="10">
    <source>
        <dbReference type="Pfam" id="PF00060"/>
    </source>
</evidence>
<dbReference type="Gene3D" id="1.10.287.70">
    <property type="match status" value="1"/>
</dbReference>
<evidence type="ECO:0000256" key="6">
    <source>
        <dbReference type="ARBA" id="ARBA00023136"/>
    </source>
</evidence>
<comment type="caution">
    <text evidence="11">The sequence shown here is derived from an EMBL/GenBank/DDBJ whole genome shotgun (WGS) entry which is preliminary data.</text>
</comment>
<evidence type="ECO:0000256" key="7">
    <source>
        <dbReference type="ARBA" id="ARBA00023170"/>
    </source>
</evidence>
<evidence type="ECO:0000256" key="3">
    <source>
        <dbReference type="ARBA" id="ARBA00022475"/>
    </source>
</evidence>
<evidence type="ECO:0000256" key="9">
    <source>
        <dbReference type="SAM" id="Phobius"/>
    </source>
</evidence>
<keyword evidence="3" id="KW-1003">Cell membrane</keyword>
<keyword evidence="4 9" id="KW-0812">Transmembrane</keyword>
<feature type="transmembrane region" description="Helical" evidence="9">
    <location>
        <begin position="12"/>
        <end position="36"/>
    </location>
</feature>
<dbReference type="OrthoDB" id="6356705at2759"/>
<dbReference type="AlphaFoldDB" id="A0A5B7G2Y6"/>